<accession>A0A833VYN5</accession>
<feature type="region of interest" description="Disordered" evidence="1">
    <location>
        <begin position="1"/>
        <end position="26"/>
    </location>
</feature>
<dbReference type="PANTHER" id="PTHR32246:SF143">
    <property type="entry name" value="CALCIUM-DEPENDENT LIPID-BINDING (CALB DOMAIN) FAMILY PROTEIN"/>
    <property type="match status" value="1"/>
</dbReference>
<sequence>MSLAQGAKRGHDWGSKGGSSSDVRPYPNPDMHLLELTVISAQDLYPRFKEMKTYAVATVYEYPNEELITQTDTTGGTDPTWNDKFVMRVDGSFLRSDTSTIDVTIFAVRKWAFGNRSDHPLGQTRILVKTFLNPKARQMVALQIRRPKTLRPQGILNVSICLLGNSATLAPSMHDHSGRRSVALSGITSRPNSMRFEMTQKIDEDIEQAISEQRRQMEFSGPLDHKCQEQEQTERKALLSKIERYKSDLSPEHDKMIIKNSTEKIIKKNIENWQRKSYSGATRFWLCGCRAFDDSDDSA</sequence>
<evidence type="ECO:0000313" key="3">
    <source>
        <dbReference type="EMBL" id="KAF3341113.1"/>
    </source>
</evidence>
<dbReference type="Pfam" id="PF00168">
    <property type="entry name" value="C2"/>
    <property type="match status" value="1"/>
</dbReference>
<dbReference type="OrthoDB" id="1909968at2759"/>
<keyword evidence="4" id="KW-1185">Reference proteome</keyword>
<evidence type="ECO:0000313" key="4">
    <source>
        <dbReference type="Proteomes" id="UP000623129"/>
    </source>
</evidence>
<evidence type="ECO:0000256" key="1">
    <source>
        <dbReference type="SAM" id="MobiDB-lite"/>
    </source>
</evidence>
<reference evidence="3" key="1">
    <citation type="submission" date="2020-01" db="EMBL/GenBank/DDBJ databases">
        <title>Genome sequence of Kobresia littledalei, the first chromosome-level genome in the family Cyperaceae.</title>
        <authorList>
            <person name="Qu G."/>
        </authorList>
    </citation>
    <scope>NUCLEOTIDE SEQUENCE</scope>
    <source>
        <strain evidence="3">C.B.Clarke</strain>
        <tissue evidence="3">Leaf</tissue>
    </source>
</reference>
<dbReference type="SMART" id="SM00239">
    <property type="entry name" value="C2"/>
    <property type="match status" value="1"/>
</dbReference>
<evidence type="ECO:0000259" key="2">
    <source>
        <dbReference type="PROSITE" id="PS50004"/>
    </source>
</evidence>
<dbReference type="SUPFAM" id="SSF49562">
    <property type="entry name" value="C2 domain (Calcium/lipid-binding domain, CaLB)"/>
    <property type="match status" value="1"/>
</dbReference>
<dbReference type="InterPro" id="IPR035892">
    <property type="entry name" value="C2_domain_sf"/>
</dbReference>
<dbReference type="PANTHER" id="PTHR32246">
    <property type="entry name" value="INGRESSION PROTEIN FIC1"/>
    <property type="match status" value="1"/>
</dbReference>
<proteinExistence type="predicted"/>
<organism evidence="3 4">
    <name type="scientific">Carex littledalei</name>
    <dbReference type="NCBI Taxonomy" id="544730"/>
    <lineage>
        <taxon>Eukaryota</taxon>
        <taxon>Viridiplantae</taxon>
        <taxon>Streptophyta</taxon>
        <taxon>Embryophyta</taxon>
        <taxon>Tracheophyta</taxon>
        <taxon>Spermatophyta</taxon>
        <taxon>Magnoliopsida</taxon>
        <taxon>Liliopsida</taxon>
        <taxon>Poales</taxon>
        <taxon>Cyperaceae</taxon>
        <taxon>Cyperoideae</taxon>
        <taxon>Cariceae</taxon>
        <taxon>Carex</taxon>
        <taxon>Carex subgen. Euthyceras</taxon>
    </lineage>
</organism>
<feature type="domain" description="C2" evidence="2">
    <location>
        <begin position="15"/>
        <end position="141"/>
    </location>
</feature>
<name>A0A833VYN5_9POAL</name>
<dbReference type="AlphaFoldDB" id="A0A833VYN5"/>
<dbReference type="InterPro" id="IPR000008">
    <property type="entry name" value="C2_dom"/>
</dbReference>
<protein>
    <submittedName>
        <fullName evidence="3">C2 domain-containing protein</fullName>
    </submittedName>
</protein>
<comment type="caution">
    <text evidence="3">The sequence shown here is derived from an EMBL/GenBank/DDBJ whole genome shotgun (WGS) entry which is preliminary data.</text>
</comment>
<dbReference type="PROSITE" id="PS50004">
    <property type="entry name" value="C2"/>
    <property type="match status" value="1"/>
</dbReference>
<dbReference type="EMBL" id="SWLB01000002">
    <property type="protein sequence ID" value="KAF3341113.1"/>
    <property type="molecule type" value="Genomic_DNA"/>
</dbReference>
<gene>
    <name evidence="3" type="ORF">FCM35_KLT09957</name>
</gene>
<dbReference type="Proteomes" id="UP000623129">
    <property type="component" value="Unassembled WGS sequence"/>
</dbReference>
<dbReference type="Gene3D" id="2.60.40.150">
    <property type="entry name" value="C2 domain"/>
    <property type="match status" value="1"/>
</dbReference>